<dbReference type="PANTHER" id="PTHR43630:SF1">
    <property type="entry name" value="POLY-BETA-1,6-N-ACETYL-D-GLUCOSAMINE SYNTHASE"/>
    <property type="match status" value="1"/>
</dbReference>
<gene>
    <name evidence="5" type="ORF">SAMN05421540_1014</name>
</gene>
<accession>A0A1H3VD55</accession>
<feature type="domain" description="Glycosyltransferase 2-like" evidence="4">
    <location>
        <begin position="5"/>
        <end position="134"/>
    </location>
</feature>
<dbReference type="Proteomes" id="UP000198820">
    <property type="component" value="Unassembled WGS sequence"/>
</dbReference>
<dbReference type="SUPFAM" id="SSF53448">
    <property type="entry name" value="Nucleotide-diphospho-sugar transferases"/>
    <property type="match status" value="1"/>
</dbReference>
<evidence type="ECO:0000313" key="6">
    <source>
        <dbReference type="Proteomes" id="UP000198820"/>
    </source>
</evidence>
<dbReference type="EMBL" id="FNQF01000001">
    <property type="protein sequence ID" value="SDZ72679.1"/>
    <property type="molecule type" value="Genomic_DNA"/>
</dbReference>
<organism evidence="5 6">
    <name type="scientific">Psychroflexus halocasei</name>
    <dbReference type="NCBI Taxonomy" id="908615"/>
    <lineage>
        <taxon>Bacteria</taxon>
        <taxon>Pseudomonadati</taxon>
        <taxon>Bacteroidota</taxon>
        <taxon>Flavobacteriia</taxon>
        <taxon>Flavobacteriales</taxon>
        <taxon>Flavobacteriaceae</taxon>
        <taxon>Psychroflexus</taxon>
    </lineage>
</organism>
<keyword evidence="2" id="KW-0328">Glycosyltransferase</keyword>
<dbReference type="RefSeq" id="WP_093237621.1">
    <property type="nucleotide sequence ID" value="NZ_FNQF01000001.1"/>
</dbReference>
<dbReference type="GO" id="GO:0016757">
    <property type="term" value="F:glycosyltransferase activity"/>
    <property type="evidence" value="ECO:0007669"/>
    <property type="project" value="UniProtKB-KW"/>
</dbReference>
<evidence type="ECO:0000256" key="1">
    <source>
        <dbReference type="ARBA" id="ARBA00006739"/>
    </source>
</evidence>
<evidence type="ECO:0000313" key="5">
    <source>
        <dbReference type="EMBL" id="SDZ72679.1"/>
    </source>
</evidence>
<dbReference type="PANTHER" id="PTHR43630">
    <property type="entry name" value="POLY-BETA-1,6-N-ACETYL-D-GLUCOSAMINE SYNTHASE"/>
    <property type="match status" value="1"/>
</dbReference>
<dbReference type="InterPro" id="IPR001173">
    <property type="entry name" value="Glyco_trans_2-like"/>
</dbReference>
<dbReference type="AlphaFoldDB" id="A0A1H3VD55"/>
<evidence type="ECO:0000256" key="2">
    <source>
        <dbReference type="ARBA" id="ARBA00022676"/>
    </source>
</evidence>
<keyword evidence="6" id="KW-1185">Reference proteome</keyword>
<protein>
    <submittedName>
        <fullName evidence="5">Glycosyl transferase family 2</fullName>
    </submittedName>
</protein>
<comment type="similarity">
    <text evidence="1">Belongs to the glycosyltransferase 2 family.</text>
</comment>
<sequence>MKILIIIPAHNEADSIGKTLDSLLTQTYAAQQIIVVDDNSTDETNAIVSEYAEKNSAVKLVYKESSEQHEPGSKIIKAFQFGYAHKTIDYDLVCKYDADLIFPENYLEEMSKTFLTDAKLGIFGGFCSIEKNGKWQLENLTNKDHVRGALKAYSARCFKKINGLIPEMGWDTIDELLCQYHGYKIKTDESLLVKHLKPTGSRYKKSLPNKFGVSLHQMRYDFGLALITSLKMGVNKKDLGFILKSTSAFLSAKTKKIPYLVNAKQGKFIRQLRWNGVKAKLF</sequence>
<dbReference type="Gene3D" id="3.90.550.10">
    <property type="entry name" value="Spore Coat Polysaccharide Biosynthesis Protein SpsA, Chain A"/>
    <property type="match status" value="1"/>
</dbReference>
<dbReference type="STRING" id="908615.SAMN05421540_1014"/>
<keyword evidence="3 5" id="KW-0808">Transferase</keyword>
<dbReference type="InterPro" id="IPR029044">
    <property type="entry name" value="Nucleotide-diphossugar_trans"/>
</dbReference>
<dbReference type="Pfam" id="PF00535">
    <property type="entry name" value="Glycos_transf_2"/>
    <property type="match status" value="1"/>
</dbReference>
<reference evidence="5 6" key="1">
    <citation type="submission" date="2016-10" db="EMBL/GenBank/DDBJ databases">
        <authorList>
            <person name="de Groot N.N."/>
        </authorList>
    </citation>
    <scope>NUCLEOTIDE SEQUENCE [LARGE SCALE GENOMIC DNA]</scope>
    <source>
        <strain evidence="5 6">DSM 23581</strain>
    </source>
</reference>
<proteinExistence type="inferred from homology"/>
<name>A0A1H3VD55_9FLAO</name>
<evidence type="ECO:0000256" key="3">
    <source>
        <dbReference type="ARBA" id="ARBA00022679"/>
    </source>
</evidence>
<evidence type="ECO:0000259" key="4">
    <source>
        <dbReference type="Pfam" id="PF00535"/>
    </source>
</evidence>
<dbReference type="CDD" id="cd06423">
    <property type="entry name" value="CESA_like"/>
    <property type="match status" value="1"/>
</dbReference>